<keyword evidence="6 16" id="KW-0812">Transmembrane</keyword>
<evidence type="ECO:0008006" key="19">
    <source>
        <dbReference type="Google" id="ProtNLM"/>
    </source>
</evidence>
<evidence type="ECO:0000256" key="12">
    <source>
        <dbReference type="ARBA" id="ARBA00023136"/>
    </source>
</evidence>
<dbReference type="PROSITE" id="PS00086">
    <property type="entry name" value="CYTOCHROME_P450"/>
    <property type="match status" value="1"/>
</dbReference>
<dbReference type="InterPro" id="IPR001128">
    <property type="entry name" value="Cyt_P450"/>
</dbReference>
<evidence type="ECO:0000313" key="18">
    <source>
        <dbReference type="Proteomes" id="UP001212997"/>
    </source>
</evidence>
<evidence type="ECO:0000256" key="7">
    <source>
        <dbReference type="ARBA" id="ARBA00022723"/>
    </source>
</evidence>
<protein>
    <recommendedName>
        <fullName evidence="19">Cytochrome P450</fullName>
    </recommendedName>
</protein>
<evidence type="ECO:0000256" key="1">
    <source>
        <dbReference type="ARBA" id="ARBA00001971"/>
    </source>
</evidence>
<evidence type="ECO:0000256" key="13">
    <source>
        <dbReference type="PIRSR" id="PIRSR602401-1"/>
    </source>
</evidence>
<dbReference type="InterPro" id="IPR017972">
    <property type="entry name" value="Cyt_P450_CS"/>
</dbReference>
<evidence type="ECO:0000256" key="6">
    <source>
        <dbReference type="ARBA" id="ARBA00022692"/>
    </source>
</evidence>
<dbReference type="InterPro" id="IPR036396">
    <property type="entry name" value="Cyt_P450_sf"/>
</dbReference>
<keyword evidence="11 14" id="KW-0503">Monooxygenase</keyword>
<comment type="similarity">
    <text evidence="4 14">Belongs to the cytochrome P450 family.</text>
</comment>
<dbReference type="GO" id="GO:0004497">
    <property type="term" value="F:monooxygenase activity"/>
    <property type="evidence" value="ECO:0007669"/>
    <property type="project" value="UniProtKB-KW"/>
</dbReference>
<comment type="cofactor">
    <cofactor evidence="1 13">
        <name>heme</name>
        <dbReference type="ChEBI" id="CHEBI:30413"/>
    </cofactor>
</comment>
<evidence type="ECO:0000256" key="8">
    <source>
        <dbReference type="ARBA" id="ARBA00022989"/>
    </source>
</evidence>
<feature type="compositionally biased region" description="Basic and acidic residues" evidence="15">
    <location>
        <begin position="516"/>
        <end position="529"/>
    </location>
</feature>
<reference evidence="17" key="1">
    <citation type="submission" date="2022-07" db="EMBL/GenBank/DDBJ databases">
        <title>Genome Sequence of Physisporinus lineatus.</title>
        <authorList>
            <person name="Buettner E."/>
        </authorList>
    </citation>
    <scope>NUCLEOTIDE SEQUENCE</scope>
    <source>
        <strain evidence="17">VT162</strain>
    </source>
</reference>
<feature type="binding site" description="axial binding residue" evidence="13">
    <location>
        <position position="442"/>
    </location>
    <ligand>
        <name>heme</name>
        <dbReference type="ChEBI" id="CHEBI:30413"/>
    </ligand>
    <ligandPart>
        <name>Fe</name>
        <dbReference type="ChEBI" id="CHEBI:18248"/>
    </ligandPart>
</feature>
<evidence type="ECO:0000256" key="15">
    <source>
        <dbReference type="SAM" id="MobiDB-lite"/>
    </source>
</evidence>
<evidence type="ECO:0000256" key="9">
    <source>
        <dbReference type="ARBA" id="ARBA00023002"/>
    </source>
</evidence>
<keyword evidence="7 13" id="KW-0479">Metal-binding</keyword>
<accession>A0AAD5UUI7</accession>
<dbReference type="PRINTS" id="PR00463">
    <property type="entry name" value="EP450I"/>
</dbReference>
<dbReference type="Proteomes" id="UP001212997">
    <property type="component" value="Unassembled WGS sequence"/>
</dbReference>
<dbReference type="GO" id="GO:0005506">
    <property type="term" value="F:iron ion binding"/>
    <property type="evidence" value="ECO:0007669"/>
    <property type="project" value="InterPro"/>
</dbReference>
<evidence type="ECO:0000256" key="3">
    <source>
        <dbReference type="ARBA" id="ARBA00005179"/>
    </source>
</evidence>
<evidence type="ECO:0000256" key="14">
    <source>
        <dbReference type="RuleBase" id="RU000461"/>
    </source>
</evidence>
<dbReference type="Pfam" id="PF00067">
    <property type="entry name" value="p450"/>
    <property type="match status" value="1"/>
</dbReference>
<dbReference type="CDD" id="cd11065">
    <property type="entry name" value="CYP64-like"/>
    <property type="match status" value="1"/>
</dbReference>
<keyword evidence="8 16" id="KW-1133">Transmembrane helix</keyword>
<evidence type="ECO:0000256" key="4">
    <source>
        <dbReference type="ARBA" id="ARBA00010617"/>
    </source>
</evidence>
<dbReference type="GO" id="GO:0020037">
    <property type="term" value="F:heme binding"/>
    <property type="evidence" value="ECO:0007669"/>
    <property type="project" value="InterPro"/>
</dbReference>
<feature type="compositionally biased region" description="Polar residues" evidence="15">
    <location>
        <begin position="500"/>
        <end position="511"/>
    </location>
</feature>
<evidence type="ECO:0000256" key="2">
    <source>
        <dbReference type="ARBA" id="ARBA00004370"/>
    </source>
</evidence>
<sequence>MTISLPFTYVLICLGALSLVLSRIAKRRRRLPLPPGPPADFLIGHLRSLPTTASEETLIRWHRQYGDILYFNIFGTSIVLLNTQKVGHDLLEDRAKIYSDRPHVPFVSFMGWGKTLPMLPYGDEFFKSRKLYQEFLTRPLCANYTDIQLVHAHFALRNLLKTPEKFESHISRFAGGIVVELDYGHRILDDDDPYILLTEEINRMAQLLGQAGSHPVDIFPFLRFLPAWFPGAGFIKSGQGNAQSRDILEVVKSRPVEEVERSLVEDTASPSFLATNLEALRRENPGDTEELEILKNAALEFYAAGAETTSSTIENILFALLLHPEVQARAQKEIDDVLGQKRLPDFSDRENIPYIEHLIQEGMRWHPATPLGIPHRVMVDDVYQGMLIPKGSIVILNARCMTKDEKIYQNPQEFSPERFIPSPEGRGEPYASYIFGFGRRVCPGRHLAEASVWIFVATFIAAFEIVPIQDENGNDMIPEAEFIEYIARAKLKARVGFPTPDSSQLQGSESDGGTYPEDHEKVRTKTRDR</sequence>
<keyword evidence="12 16" id="KW-0472">Membrane</keyword>
<feature type="transmembrane region" description="Helical" evidence="16">
    <location>
        <begin position="6"/>
        <end position="25"/>
    </location>
</feature>
<comment type="caution">
    <text evidence="17">The sequence shown here is derived from an EMBL/GenBank/DDBJ whole genome shotgun (WGS) entry which is preliminary data.</text>
</comment>
<dbReference type="PRINTS" id="PR00385">
    <property type="entry name" value="P450"/>
</dbReference>
<name>A0AAD5UUI7_9APHY</name>
<dbReference type="InterPro" id="IPR050364">
    <property type="entry name" value="Cytochrome_P450_fung"/>
</dbReference>
<dbReference type="PANTHER" id="PTHR46300">
    <property type="entry name" value="P450, PUTATIVE (EUROFUNG)-RELATED-RELATED"/>
    <property type="match status" value="1"/>
</dbReference>
<evidence type="ECO:0000256" key="5">
    <source>
        <dbReference type="ARBA" id="ARBA00022617"/>
    </source>
</evidence>
<gene>
    <name evidence="17" type="ORF">NLI96_g10749</name>
</gene>
<dbReference type="PANTHER" id="PTHR46300:SF2">
    <property type="entry name" value="CYTOCHROME P450 MONOOXYGENASE ALNH-RELATED"/>
    <property type="match status" value="1"/>
</dbReference>
<keyword evidence="5 13" id="KW-0349">Heme</keyword>
<evidence type="ECO:0000256" key="16">
    <source>
        <dbReference type="SAM" id="Phobius"/>
    </source>
</evidence>
<dbReference type="EMBL" id="JANAWD010000640">
    <property type="protein sequence ID" value="KAJ3477026.1"/>
    <property type="molecule type" value="Genomic_DNA"/>
</dbReference>
<dbReference type="Gene3D" id="1.10.630.10">
    <property type="entry name" value="Cytochrome P450"/>
    <property type="match status" value="1"/>
</dbReference>
<keyword evidence="9 14" id="KW-0560">Oxidoreductase</keyword>
<evidence type="ECO:0000313" key="17">
    <source>
        <dbReference type="EMBL" id="KAJ3477026.1"/>
    </source>
</evidence>
<evidence type="ECO:0000256" key="11">
    <source>
        <dbReference type="ARBA" id="ARBA00023033"/>
    </source>
</evidence>
<comment type="pathway">
    <text evidence="3">Secondary metabolite biosynthesis.</text>
</comment>
<dbReference type="GO" id="GO:0016705">
    <property type="term" value="F:oxidoreductase activity, acting on paired donors, with incorporation or reduction of molecular oxygen"/>
    <property type="evidence" value="ECO:0007669"/>
    <property type="project" value="InterPro"/>
</dbReference>
<keyword evidence="18" id="KW-1185">Reference proteome</keyword>
<evidence type="ECO:0000256" key="10">
    <source>
        <dbReference type="ARBA" id="ARBA00023004"/>
    </source>
</evidence>
<keyword evidence="10 13" id="KW-0408">Iron</keyword>
<dbReference type="GO" id="GO:0016020">
    <property type="term" value="C:membrane"/>
    <property type="evidence" value="ECO:0007669"/>
    <property type="project" value="UniProtKB-SubCell"/>
</dbReference>
<dbReference type="SUPFAM" id="SSF48264">
    <property type="entry name" value="Cytochrome P450"/>
    <property type="match status" value="1"/>
</dbReference>
<organism evidence="17 18">
    <name type="scientific">Meripilus lineatus</name>
    <dbReference type="NCBI Taxonomy" id="2056292"/>
    <lineage>
        <taxon>Eukaryota</taxon>
        <taxon>Fungi</taxon>
        <taxon>Dikarya</taxon>
        <taxon>Basidiomycota</taxon>
        <taxon>Agaricomycotina</taxon>
        <taxon>Agaricomycetes</taxon>
        <taxon>Polyporales</taxon>
        <taxon>Meripilaceae</taxon>
        <taxon>Meripilus</taxon>
    </lineage>
</organism>
<dbReference type="AlphaFoldDB" id="A0AAD5UUI7"/>
<comment type="subcellular location">
    <subcellularLocation>
        <location evidence="2">Membrane</location>
    </subcellularLocation>
</comment>
<proteinExistence type="inferred from homology"/>
<dbReference type="InterPro" id="IPR002401">
    <property type="entry name" value="Cyt_P450_E_grp-I"/>
</dbReference>
<feature type="region of interest" description="Disordered" evidence="15">
    <location>
        <begin position="498"/>
        <end position="529"/>
    </location>
</feature>